<feature type="binding site" evidence="15">
    <location>
        <position position="12"/>
    </location>
    <ligand>
        <name>Mg(2+)</name>
        <dbReference type="ChEBI" id="CHEBI:18420"/>
    </ligand>
</feature>
<dbReference type="GO" id="GO:0006281">
    <property type="term" value="P:DNA repair"/>
    <property type="evidence" value="ECO:0007669"/>
    <property type="project" value="UniProtKB-UniRule"/>
</dbReference>
<dbReference type="PANTHER" id="PTHR11076:SF33">
    <property type="entry name" value="DNA POLYMERASE KAPPA"/>
    <property type="match status" value="1"/>
</dbReference>
<feature type="active site" evidence="15">
    <location>
        <position position="107"/>
    </location>
</feature>
<comment type="subunit">
    <text evidence="15">Monomer.</text>
</comment>
<comment type="subcellular location">
    <subcellularLocation>
        <location evidence="1 15">Cytoplasm</location>
    </subcellularLocation>
</comment>
<dbReference type="GO" id="GO:0006261">
    <property type="term" value="P:DNA-templated DNA replication"/>
    <property type="evidence" value="ECO:0007669"/>
    <property type="project" value="UniProtKB-UniRule"/>
</dbReference>
<evidence type="ECO:0000256" key="10">
    <source>
        <dbReference type="ARBA" id="ARBA00022842"/>
    </source>
</evidence>
<dbReference type="Pfam" id="PF11799">
    <property type="entry name" value="IMS_C"/>
    <property type="match status" value="1"/>
</dbReference>
<feature type="domain" description="UmuC" evidence="16">
    <location>
        <begin position="8"/>
        <end position="187"/>
    </location>
</feature>
<dbReference type="EC" id="2.7.7.7" evidence="15"/>
<dbReference type="CDD" id="cd03586">
    <property type="entry name" value="PolY_Pol_IV_kappa"/>
    <property type="match status" value="1"/>
</dbReference>
<dbReference type="GO" id="GO:0003887">
    <property type="term" value="F:DNA-directed DNA polymerase activity"/>
    <property type="evidence" value="ECO:0007669"/>
    <property type="project" value="UniProtKB-UniRule"/>
</dbReference>
<dbReference type="GO" id="GO:0005829">
    <property type="term" value="C:cytosol"/>
    <property type="evidence" value="ECO:0007669"/>
    <property type="project" value="TreeGrafter"/>
</dbReference>
<dbReference type="InterPro" id="IPR001126">
    <property type="entry name" value="UmuC"/>
</dbReference>
<dbReference type="InterPro" id="IPR043128">
    <property type="entry name" value="Rev_trsase/Diguanyl_cyclase"/>
</dbReference>
<gene>
    <name evidence="15" type="primary">dinB</name>
    <name evidence="17" type="ORF">SAMN02745131_03890</name>
</gene>
<evidence type="ECO:0000256" key="8">
    <source>
        <dbReference type="ARBA" id="ARBA00022723"/>
    </source>
</evidence>
<dbReference type="GO" id="GO:0003684">
    <property type="term" value="F:damaged DNA binding"/>
    <property type="evidence" value="ECO:0007669"/>
    <property type="project" value="InterPro"/>
</dbReference>
<keyword evidence="4 15" id="KW-0963">Cytoplasm</keyword>
<organism evidence="17 18">
    <name type="scientific">Flavisolibacter ginsengisoli DSM 18119</name>
    <dbReference type="NCBI Taxonomy" id="1121884"/>
    <lineage>
        <taxon>Bacteria</taxon>
        <taxon>Pseudomonadati</taxon>
        <taxon>Bacteroidota</taxon>
        <taxon>Chitinophagia</taxon>
        <taxon>Chitinophagales</taxon>
        <taxon>Chitinophagaceae</taxon>
        <taxon>Flavisolibacter</taxon>
    </lineage>
</organism>
<evidence type="ECO:0000256" key="4">
    <source>
        <dbReference type="ARBA" id="ARBA00022490"/>
    </source>
</evidence>
<dbReference type="Gene3D" id="3.40.1170.60">
    <property type="match status" value="1"/>
</dbReference>
<keyword evidence="18" id="KW-1185">Reference proteome</keyword>
<dbReference type="Gene3D" id="3.30.70.270">
    <property type="match status" value="1"/>
</dbReference>
<dbReference type="Gene3D" id="3.30.1490.100">
    <property type="entry name" value="DNA polymerase, Y-family, little finger domain"/>
    <property type="match status" value="1"/>
</dbReference>
<keyword evidence="3 15" id="KW-0515">Mutator protein</keyword>
<evidence type="ECO:0000313" key="17">
    <source>
        <dbReference type="EMBL" id="SHF92704.1"/>
    </source>
</evidence>
<dbReference type="InterPro" id="IPR050116">
    <property type="entry name" value="DNA_polymerase-Y"/>
</dbReference>
<dbReference type="NCBIfam" id="NF002677">
    <property type="entry name" value="PRK02406.1"/>
    <property type="match status" value="1"/>
</dbReference>
<keyword evidence="12 15" id="KW-0238">DNA-binding</keyword>
<keyword evidence="11 15" id="KW-0239">DNA-directed DNA polymerase</keyword>
<keyword evidence="10 15" id="KW-0460">Magnesium</keyword>
<keyword evidence="7 15" id="KW-0235">DNA replication</keyword>
<evidence type="ECO:0000256" key="3">
    <source>
        <dbReference type="ARBA" id="ARBA00022457"/>
    </source>
</evidence>
<evidence type="ECO:0000256" key="12">
    <source>
        <dbReference type="ARBA" id="ARBA00023125"/>
    </source>
</evidence>
<dbReference type="FunFam" id="3.40.1170.60:FF:000001">
    <property type="entry name" value="DNA polymerase IV"/>
    <property type="match status" value="1"/>
</dbReference>
<dbReference type="EMBL" id="FQUU01000023">
    <property type="protein sequence ID" value="SHF92704.1"/>
    <property type="molecule type" value="Genomic_DNA"/>
</dbReference>
<comment type="function">
    <text evidence="15">Poorly processive, error-prone DNA polymerase involved in untargeted mutagenesis. Copies undamaged DNA at stalled replication forks, which arise in vivo from mismatched or misaligned primer ends. These misaligned primers can be extended by PolIV. Exhibits no 3'-5' exonuclease (proofreading) activity. May be involved in translesional synthesis, in conjunction with the beta clamp from PolIII.</text>
</comment>
<dbReference type="GO" id="GO:0042276">
    <property type="term" value="P:error-prone translesion synthesis"/>
    <property type="evidence" value="ECO:0007669"/>
    <property type="project" value="TreeGrafter"/>
</dbReference>
<keyword evidence="8 15" id="KW-0479">Metal-binding</keyword>
<dbReference type="HAMAP" id="MF_01113">
    <property type="entry name" value="DNApol_IV"/>
    <property type="match status" value="1"/>
</dbReference>
<evidence type="ECO:0000256" key="1">
    <source>
        <dbReference type="ARBA" id="ARBA00004496"/>
    </source>
</evidence>
<feature type="binding site" evidence="15">
    <location>
        <position position="106"/>
    </location>
    <ligand>
        <name>Mg(2+)</name>
        <dbReference type="ChEBI" id="CHEBI:18420"/>
    </ligand>
</feature>
<dbReference type="GO" id="GO:0009432">
    <property type="term" value="P:SOS response"/>
    <property type="evidence" value="ECO:0007669"/>
    <property type="project" value="TreeGrafter"/>
</dbReference>
<dbReference type="AlphaFoldDB" id="A0A1M5FMQ6"/>
<dbReference type="GO" id="GO:0000287">
    <property type="term" value="F:magnesium ion binding"/>
    <property type="evidence" value="ECO:0007669"/>
    <property type="project" value="UniProtKB-UniRule"/>
</dbReference>
<proteinExistence type="inferred from homology"/>
<dbReference type="InterPro" id="IPR043502">
    <property type="entry name" value="DNA/RNA_pol_sf"/>
</dbReference>
<keyword evidence="6 15" id="KW-0548">Nucleotidyltransferase</keyword>
<comment type="similarity">
    <text evidence="2 15">Belongs to the DNA polymerase type-Y family.</text>
</comment>
<evidence type="ECO:0000256" key="13">
    <source>
        <dbReference type="ARBA" id="ARBA00023204"/>
    </source>
</evidence>
<evidence type="ECO:0000256" key="5">
    <source>
        <dbReference type="ARBA" id="ARBA00022679"/>
    </source>
</evidence>
<accession>A0A1M5FMQ6</accession>
<protein>
    <recommendedName>
        <fullName evidence="15">DNA polymerase IV</fullName>
        <shortName evidence="15">Pol IV</shortName>
        <ecNumber evidence="15">2.7.7.7</ecNumber>
    </recommendedName>
</protein>
<evidence type="ECO:0000256" key="7">
    <source>
        <dbReference type="ARBA" id="ARBA00022705"/>
    </source>
</evidence>
<dbReference type="Gene3D" id="1.10.150.20">
    <property type="entry name" value="5' to 3' exonuclease, C-terminal subdomain"/>
    <property type="match status" value="1"/>
</dbReference>
<evidence type="ECO:0000256" key="9">
    <source>
        <dbReference type="ARBA" id="ARBA00022763"/>
    </source>
</evidence>
<evidence type="ECO:0000256" key="14">
    <source>
        <dbReference type="ARBA" id="ARBA00049244"/>
    </source>
</evidence>
<dbReference type="InterPro" id="IPR017961">
    <property type="entry name" value="DNA_pol_Y-fam_little_finger"/>
</dbReference>
<dbReference type="PANTHER" id="PTHR11076">
    <property type="entry name" value="DNA REPAIR POLYMERASE UMUC / TRANSFERASE FAMILY MEMBER"/>
    <property type="match status" value="1"/>
</dbReference>
<dbReference type="SUPFAM" id="SSF56672">
    <property type="entry name" value="DNA/RNA polymerases"/>
    <property type="match status" value="1"/>
</dbReference>
<evidence type="ECO:0000313" key="18">
    <source>
        <dbReference type="Proteomes" id="UP000184048"/>
    </source>
</evidence>
<sequence>MKENERTIAHYDLDAFFVNVECLKNPSLKGKPLMVGGKSDRAVVAACSYEARKFGIRSAMPMKLARRLCPQAMIISGDMESYSYYSRLVTDVIRDNVPQFEKASVDEFYVDLTGMDRFFGSRSFSQDLRSKVTKETGLPISNGMAANKLVSKVATDEAKPNGQLVIPFGNEKRFLAPLAIEKLPMAGPKTTELLRQMGVVKIKTLSEIPVEMMENLMGKPGIELWRRANGIDESPVVPYSEQKSISTESTFESDTIDIRFLQAKLVQMTEKIAFELRQQNKLTGCVTVKIRYSDFNTVTKQCTIAYTALDHLLLQTVKELFSKLYDRRLLVRLIGVRFTHLVPGNYQISLFDDTDDLIRLYQEIDKLNGRFGRYLIMRASGFL</sequence>
<dbReference type="Proteomes" id="UP000184048">
    <property type="component" value="Unassembled WGS sequence"/>
</dbReference>
<dbReference type="InterPro" id="IPR036775">
    <property type="entry name" value="DNA_pol_Y-fam_lit_finger_sf"/>
</dbReference>
<comment type="cofactor">
    <cofactor evidence="15">
        <name>Mg(2+)</name>
        <dbReference type="ChEBI" id="CHEBI:18420"/>
    </cofactor>
    <text evidence="15">Binds 2 magnesium ions per subunit.</text>
</comment>
<dbReference type="PROSITE" id="PS50173">
    <property type="entry name" value="UMUC"/>
    <property type="match status" value="1"/>
</dbReference>
<evidence type="ECO:0000256" key="2">
    <source>
        <dbReference type="ARBA" id="ARBA00010945"/>
    </source>
</evidence>
<dbReference type="InterPro" id="IPR022880">
    <property type="entry name" value="DNApol_IV"/>
</dbReference>
<dbReference type="STRING" id="1121884.SAMN02745131_03890"/>
<comment type="catalytic activity">
    <reaction evidence="14 15">
        <text>DNA(n) + a 2'-deoxyribonucleoside 5'-triphosphate = DNA(n+1) + diphosphate</text>
        <dbReference type="Rhea" id="RHEA:22508"/>
        <dbReference type="Rhea" id="RHEA-COMP:17339"/>
        <dbReference type="Rhea" id="RHEA-COMP:17340"/>
        <dbReference type="ChEBI" id="CHEBI:33019"/>
        <dbReference type="ChEBI" id="CHEBI:61560"/>
        <dbReference type="ChEBI" id="CHEBI:173112"/>
        <dbReference type="EC" id="2.7.7.7"/>
    </reaction>
</comment>
<evidence type="ECO:0000256" key="6">
    <source>
        <dbReference type="ARBA" id="ARBA00022695"/>
    </source>
</evidence>
<evidence type="ECO:0000259" key="16">
    <source>
        <dbReference type="PROSITE" id="PS50173"/>
    </source>
</evidence>
<keyword evidence="5 15" id="KW-0808">Transferase</keyword>
<keyword evidence="9 15" id="KW-0227">DNA damage</keyword>
<dbReference type="SUPFAM" id="SSF100879">
    <property type="entry name" value="Lesion bypass DNA polymerase (Y-family), little finger domain"/>
    <property type="match status" value="1"/>
</dbReference>
<keyword evidence="13 15" id="KW-0234">DNA repair</keyword>
<dbReference type="Pfam" id="PF00817">
    <property type="entry name" value="IMS"/>
    <property type="match status" value="1"/>
</dbReference>
<evidence type="ECO:0000256" key="15">
    <source>
        <dbReference type="HAMAP-Rule" id="MF_01113"/>
    </source>
</evidence>
<dbReference type="OrthoDB" id="9808813at2"/>
<evidence type="ECO:0000256" key="11">
    <source>
        <dbReference type="ARBA" id="ARBA00022932"/>
    </source>
</evidence>
<feature type="site" description="Substrate discrimination" evidence="15">
    <location>
        <position position="17"/>
    </location>
</feature>
<dbReference type="RefSeq" id="WP_072837007.1">
    <property type="nucleotide sequence ID" value="NZ_FQUU01000023.1"/>
</dbReference>
<reference evidence="17 18" key="1">
    <citation type="submission" date="2016-11" db="EMBL/GenBank/DDBJ databases">
        <authorList>
            <person name="Jaros S."/>
            <person name="Januszkiewicz K."/>
            <person name="Wedrychowicz H."/>
        </authorList>
    </citation>
    <scope>NUCLEOTIDE SEQUENCE [LARGE SCALE GENOMIC DNA]</scope>
    <source>
        <strain evidence="17 18">DSM 18119</strain>
    </source>
</reference>
<name>A0A1M5FMQ6_9BACT</name>